<dbReference type="RefSeq" id="WP_026608966.1">
    <property type="nucleotide sequence ID" value="NZ_OX458333.1"/>
</dbReference>
<feature type="signal peptide" evidence="1">
    <location>
        <begin position="1"/>
        <end position="29"/>
    </location>
</feature>
<keyword evidence="3" id="KW-1185">Reference proteome</keyword>
<keyword evidence="1" id="KW-0732">Signal</keyword>
<dbReference type="InterPro" id="IPR022472">
    <property type="entry name" value="VPLPA-CTERM"/>
</dbReference>
<dbReference type="Proteomes" id="UP001162030">
    <property type="component" value="Chromosome"/>
</dbReference>
<feature type="chain" id="PRO_5046611191" evidence="1">
    <location>
        <begin position="30"/>
        <end position="257"/>
    </location>
</feature>
<reference evidence="2 3" key="1">
    <citation type="submission" date="2023-03" db="EMBL/GenBank/DDBJ databases">
        <authorList>
            <person name="Pearce D."/>
        </authorList>
    </citation>
    <scope>NUCLEOTIDE SEQUENCE [LARGE SCALE GENOMIC DNA]</scope>
    <source>
        <strain evidence="2">Msz</strain>
    </source>
</reference>
<name>A0ABM9HZ67_9GAMM</name>
<dbReference type="EMBL" id="OX458333">
    <property type="protein sequence ID" value="CAI8784343.1"/>
    <property type="molecule type" value="Genomic_DNA"/>
</dbReference>
<organism evidence="2 3">
    <name type="scientific">Methylocaldum szegediense</name>
    <dbReference type="NCBI Taxonomy" id="73780"/>
    <lineage>
        <taxon>Bacteria</taxon>
        <taxon>Pseudomonadati</taxon>
        <taxon>Pseudomonadota</taxon>
        <taxon>Gammaproteobacteria</taxon>
        <taxon>Methylococcales</taxon>
        <taxon>Methylococcaceae</taxon>
        <taxon>Methylocaldum</taxon>
    </lineage>
</organism>
<evidence type="ECO:0000313" key="2">
    <source>
        <dbReference type="EMBL" id="CAI8784343.1"/>
    </source>
</evidence>
<evidence type="ECO:0000256" key="1">
    <source>
        <dbReference type="SAM" id="SignalP"/>
    </source>
</evidence>
<dbReference type="NCBIfam" id="TIGR03370">
    <property type="entry name" value="VPLPA-CTERM"/>
    <property type="match status" value="1"/>
</dbReference>
<protein>
    <submittedName>
        <fullName evidence="2">Secreted protein</fullName>
    </submittedName>
</protein>
<proteinExistence type="predicted"/>
<accession>A0ABM9HZ67</accession>
<sequence length="257" mass="27183">MTSLIKIRTPKLFAILALASLSSGHTAWAASAFSSYATVTYTVNSITNLSNPGDLLGLEILGSFEQPGAPDSYVSTTGDGAVTANNPTVGPISVGSSFSRTFAVSGNASDGTVASHYLGWFSLEFNNLSSDSYSIEVTLDFDLSATASGQFADTSIFLDYYRTYDYDFSLPGWMDVSPYLGFAFATASAVGPNHQATSFQSDPVLFVLGPNDSGGLYVDVSIDGYLQASPVPLPAAVWFFLTGLLTLTGLRKRGTWT</sequence>
<gene>
    <name evidence="2" type="ORF">MSZNOR_1282</name>
</gene>
<evidence type="ECO:0000313" key="3">
    <source>
        <dbReference type="Proteomes" id="UP001162030"/>
    </source>
</evidence>